<evidence type="ECO:0000313" key="10">
    <source>
        <dbReference type="EMBL" id="CDO60324.1"/>
    </source>
</evidence>
<dbReference type="NCBIfam" id="TIGR01187">
    <property type="entry name" value="potA"/>
    <property type="match status" value="1"/>
</dbReference>
<comment type="catalytic activity">
    <reaction evidence="8">
        <text>ATP + H2O + polyamine-[polyamine-binding protein]Side 1 = ADP + phosphate + polyamineSide 2 + [polyamine-binding protein]Side 1.</text>
        <dbReference type="EC" id="7.6.2.11"/>
    </reaction>
</comment>
<keyword evidence="6 8" id="KW-1278">Translocase</keyword>
<dbReference type="PANTHER" id="PTHR42781:SF6">
    <property type="entry name" value="SPERMIDINE_PUTRESCINE IMPORT ATP-BINDING PROTEIN POTA"/>
    <property type="match status" value="1"/>
</dbReference>
<dbReference type="InterPro" id="IPR027417">
    <property type="entry name" value="P-loop_NTPase"/>
</dbReference>
<dbReference type="SMART" id="SM00382">
    <property type="entry name" value="AAA"/>
    <property type="match status" value="1"/>
</dbReference>
<evidence type="ECO:0000256" key="8">
    <source>
        <dbReference type="RuleBase" id="RU364083"/>
    </source>
</evidence>
<keyword evidence="2 8" id="KW-0813">Transport</keyword>
<dbReference type="AlphaFoldDB" id="X5MG20"/>
<dbReference type="InterPro" id="IPR008995">
    <property type="entry name" value="Mo/tungstate-bd_C_term_dom"/>
</dbReference>
<dbReference type="Gene3D" id="3.40.50.300">
    <property type="entry name" value="P-loop containing nucleotide triphosphate hydrolases"/>
    <property type="match status" value="1"/>
</dbReference>
<dbReference type="KEGG" id="pect:BN1012_Phect2111"/>
<comment type="similarity">
    <text evidence="8">Belongs to the ABC transporter superfamily. Spermidine/putrescine importer (TC 3.A.1.11.1) family.</text>
</comment>
<dbReference type="SUPFAM" id="SSF52540">
    <property type="entry name" value="P-loop containing nucleoside triphosphate hydrolases"/>
    <property type="match status" value="1"/>
</dbReference>
<dbReference type="EC" id="7.6.2.11" evidence="8"/>
<comment type="subcellular location">
    <subcellularLocation>
        <location evidence="1">Cell inner membrane</location>
        <topology evidence="1">Peripheral membrane protein</topology>
    </subcellularLocation>
</comment>
<accession>X5MG20</accession>
<dbReference type="InterPro" id="IPR003593">
    <property type="entry name" value="AAA+_ATPase"/>
</dbReference>
<evidence type="ECO:0000259" key="9">
    <source>
        <dbReference type="PROSITE" id="PS50893"/>
    </source>
</evidence>
<gene>
    <name evidence="8" type="primary">potA</name>
    <name evidence="10" type="ORF">BN1012_Phect2111</name>
</gene>
<organism evidence="10 11">
    <name type="scientific">Candidatus Phaeomarinibacter ectocarpi</name>
    <dbReference type="NCBI Taxonomy" id="1458461"/>
    <lineage>
        <taxon>Bacteria</taxon>
        <taxon>Pseudomonadati</taxon>
        <taxon>Pseudomonadota</taxon>
        <taxon>Alphaproteobacteria</taxon>
        <taxon>Hyphomicrobiales</taxon>
        <taxon>Parvibaculaceae</taxon>
        <taxon>Candidatus Phaeomarinibacter</taxon>
    </lineage>
</organism>
<dbReference type="SUPFAM" id="SSF50331">
    <property type="entry name" value="MOP-like"/>
    <property type="match status" value="1"/>
</dbReference>
<evidence type="ECO:0000313" key="11">
    <source>
        <dbReference type="Proteomes" id="UP000032160"/>
    </source>
</evidence>
<comment type="subunit">
    <text evidence="8">The complex is composed of two ATP-binding proteins (PotA), two transmembrane proteins (PotB and PotC) and a solute-binding protein (PotD).</text>
</comment>
<dbReference type="GO" id="GO:0016887">
    <property type="term" value="F:ATP hydrolysis activity"/>
    <property type="evidence" value="ECO:0007669"/>
    <property type="project" value="InterPro"/>
</dbReference>
<keyword evidence="4 8" id="KW-0547">Nucleotide-binding</keyword>
<evidence type="ECO:0000256" key="7">
    <source>
        <dbReference type="ARBA" id="ARBA00023136"/>
    </source>
</evidence>
<dbReference type="STRING" id="1458461.BN1012_Phect2111"/>
<dbReference type="Gene3D" id="2.40.50.100">
    <property type="match status" value="1"/>
</dbReference>
<dbReference type="HOGENOM" id="CLU_000604_1_1_5"/>
<dbReference type="PANTHER" id="PTHR42781">
    <property type="entry name" value="SPERMIDINE/PUTRESCINE IMPORT ATP-BINDING PROTEIN POTA"/>
    <property type="match status" value="1"/>
</dbReference>
<dbReference type="InterPro" id="IPR017871">
    <property type="entry name" value="ABC_transporter-like_CS"/>
</dbReference>
<dbReference type="OrthoDB" id="9802264at2"/>
<evidence type="ECO:0000256" key="5">
    <source>
        <dbReference type="ARBA" id="ARBA00022840"/>
    </source>
</evidence>
<proteinExistence type="inferred from homology"/>
<dbReference type="Proteomes" id="UP000032160">
    <property type="component" value="Chromosome I"/>
</dbReference>
<evidence type="ECO:0000256" key="3">
    <source>
        <dbReference type="ARBA" id="ARBA00022475"/>
    </source>
</evidence>
<dbReference type="FunFam" id="3.40.50.300:FF:000042">
    <property type="entry name" value="Maltose/maltodextrin ABC transporter, ATP-binding protein"/>
    <property type="match status" value="1"/>
</dbReference>
<keyword evidence="11" id="KW-1185">Reference proteome</keyword>
<dbReference type="Pfam" id="PF08402">
    <property type="entry name" value="TOBE_2"/>
    <property type="match status" value="1"/>
</dbReference>
<dbReference type="PROSITE" id="PS50893">
    <property type="entry name" value="ABC_TRANSPORTER_2"/>
    <property type="match status" value="1"/>
</dbReference>
<protein>
    <recommendedName>
        <fullName evidence="8">Spermidine/putrescine import ATP-binding protein PotA</fullName>
        <ecNumber evidence="8">7.6.2.11</ecNumber>
    </recommendedName>
</protein>
<dbReference type="InterPro" id="IPR003439">
    <property type="entry name" value="ABC_transporter-like_ATP-bd"/>
</dbReference>
<keyword evidence="5 8" id="KW-0067">ATP-binding</keyword>
<dbReference type="InterPro" id="IPR013611">
    <property type="entry name" value="Transp-assoc_OB_typ2"/>
</dbReference>
<reference evidence="10 11" key="1">
    <citation type="journal article" date="2014" name="Front. Genet.">
        <title>Genome and metabolic network of "Candidatus Phaeomarinobacter ectocarpi" Ec32, a new candidate genus of Alphaproteobacteria frequently associated with brown algae.</title>
        <authorList>
            <person name="Dittami S.M."/>
            <person name="Barbeyron T."/>
            <person name="Boyen C."/>
            <person name="Cambefort J."/>
            <person name="Collet G."/>
            <person name="Delage L."/>
            <person name="Gobet A."/>
            <person name="Groisillier A."/>
            <person name="Leblanc C."/>
            <person name="Michel G."/>
            <person name="Scornet D."/>
            <person name="Siegel A."/>
            <person name="Tapia J.E."/>
            <person name="Tonon T."/>
        </authorList>
    </citation>
    <scope>NUCLEOTIDE SEQUENCE [LARGE SCALE GENOMIC DNA]</scope>
    <source>
        <strain evidence="10 11">Ec32</strain>
    </source>
</reference>
<dbReference type="InterPro" id="IPR050093">
    <property type="entry name" value="ABC_SmlMolc_Importer"/>
</dbReference>
<evidence type="ECO:0000256" key="6">
    <source>
        <dbReference type="ARBA" id="ARBA00022967"/>
    </source>
</evidence>
<keyword evidence="3 8" id="KW-1003">Cell membrane</keyword>
<evidence type="ECO:0000256" key="4">
    <source>
        <dbReference type="ARBA" id="ARBA00022741"/>
    </source>
</evidence>
<comment type="function">
    <text evidence="8">Part of the ABC transporter complex PotABCD involved in spermidine/putrescine import. Responsible for energy coupling to the transport system.</text>
</comment>
<sequence length="394" mass="42296">MDTETLPDTATPDASTDGSIADPLVRFRGVQKTYDGETLVVKGLDLDIARGEFLTLLGPSGSGKTTCLMMLAGFEMPTGGDILLDGDPITTLPPHKRDIGMVFQNYALFPHMSVAENLAFPLKVRGMAPGVIATKVADALDMVELEDFGGRMPAQLSGGQQQRVAVARALVFEPKLVLMDEPLGALDRMLREQMQLEIKHLHESLGITIVYVTHDQGEALTMSDRIAVFNDGVIQQVDPPARLYEEPQNSFVASFIGESNRLAGEIRGTVSGKVTVALDGSNGLVLAAPVAVRDTGARTLLSIRPERVHVLSPGDTASYDNVFEGTVRELIYLGDHVRARLTLGGNDDFVVKVPNMAGSAPLARGDTVRVGWSADDAHALDYMEFETDGPRAAA</sequence>
<dbReference type="EMBL" id="HG966617">
    <property type="protein sequence ID" value="CDO60324.1"/>
    <property type="molecule type" value="Genomic_DNA"/>
</dbReference>
<dbReference type="GO" id="GO:0015417">
    <property type="term" value="F:ABC-type polyamine transporter activity"/>
    <property type="evidence" value="ECO:0007669"/>
    <property type="project" value="UniProtKB-EC"/>
</dbReference>
<evidence type="ECO:0000256" key="2">
    <source>
        <dbReference type="ARBA" id="ARBA00022448"/>
    </source>
</evidence>
<keyword evidence="7 8" id="KW-0472">Membrane</keyword>
<dbReference type="RefSeq" id="WP_043948414.1">
    <property type="nucleotide sequence ID" value="NZ_HG966617.1"/>
</dbReference>
<dbReference type="InterPro" id="IPR005893">
    <property type="entry name" value="PotA-like"/>
</dbReference>
<dbReference type="PROSITE" id="PS00211">
    <property type="entry name" value="ABC_TRANSPORTER_1"/>
    <property type="match status" value="1"/>
</dbReference>
<feature type="domain" description="ABC transporter" evidence="9">
    <location>
        <begin position="25"/>
        <end position="256"/>
    </location>
</feature>
<evidence type="ECO:0000256" key="1">
    <source>
        <dbReference type="ARBA" id="ARBA00004417"/>
    </source>
</evidence>
<dbReference type="PATRIC" id="fig|1458461.3.peg.2117"/>
<dbReference type="Pfam" id="PF00005">
    <property type="entry name" value="ABC_tran"/>
    <property type="match status" value="1"/>
</dbReference>
<dbReference type="GO" id="GO:0043190">
    <property type="term" value="C:ATP-binding cassette (ABC) transporter complex"/>
    <property type="evidence" value="ECO:0007669"/>
    <property type="project" value="InterPro"/>
</dbReference>
<name>X5MG20_9HYPH</name>
<dbReference type="GO" id="GO:0005524">
    <property type="term" value="F:ATP binding"/>
    <property type="evidence" value="ECO:0007669"/>
    <property type="project" value="UniProtKB-KW"/>
</dbReference>